<reference evidence="1 2" key="1">
    <citation type="submission" date="2019-03" db="EMBL/GenBank/DDBJ databases">
        <title>Single cell metagenomics reveals metabolic interactions within the superorganism composed of flagellate Streblomastix strix and complex community of Bacteroidetes bacteria on its surface.</title>
        <authorList>
            <person name="Treitli S.C."/>
            <person name="Kolisko M."/>
            <person name="Husnik F."/>
            <person name="Keeling P."/>
            <person name="Hampl V."/>
        </authorList>
    </citation>
    <scope>NUCLEOTIDE SEQUENCE [LARGE SCALE GENOMIC DNA]</scope>
    <source>
        <strain evidence="1">ST1C</strain>
    </source>
</reference>
<protein>
    <submittedName>
        <fullName evidence="1">Uncharacterized protein</fullName>
    </submittedName>
</protein>
<evidence type="ECO:0000313" key="2">
    <source>
        <dbReference type="Proteomes" id="UP000324800"/>
    </source>
</evidence>
<comment type="caution">
    <text evidence="1">The sequence shown here is derived from an EMBL/GenBank/DDBJ whole genome shotgun (WGS) entry which is preliminary data.</text>
</comment>
<gene>
    <name evidence="1" type="ORF">EZS28_010589</name>
</gene>
<proteinExistence type="predicted"/>
<evidence type="ECO:0000313" key="1">
    <source>
        <dbReference type="EMBL" id="KAA6393878.1"/>
    </source>
</evidence>
<accession>A0A5J4WG60</accession>
<dbReference type="AlphaFoldDB" id="A0A5J4WG60"/>
<dbReference type="Proteomes" id="UP000324800">
    <property type="component" value="Unassembled WGS sequence"/>
</dbReference>
<dbReference type="EMBL" id="SNRW01002110">
    <property type="protein sequence ID" value="KAA6393878.1"/>
    <property type="molecule type" value="Genomic_DNA"/>
</dbReference>
<feature type="non-terminal residue" evidence="1">
    <location>
        <position position="94"/>
    </location>
</feature>
<name>A0A5J4WG60_9EUKA</name>
<sequence length="94" mass="11285">MNEIEGIPMDQQDIHWDTEPDVVKKKQRPLECYWNIPYNGMYHVYYRKDGHLIIQENVWCAEYDEPCKTIEYAIKRASFRKGVSETAFVIEKKI</sequence>
<organism evidence="1 2">
    <name type="scientific">Streblomastix strix</name>
    <dbReference type="NCBI Taxonomy" id="222440"/>
    <lineage>
        <taxon>Eukaryota</taxon>
        <taxon>Metamonada</taxon>
        <taxon>Preaxostyla</taxon>
        <taxon>Oxymonadida</taxon>
        <taxon>Streblomastigidae</taxon>
        <taxon>Streblomastix</taxon>
    </lineage>
</organism>